<dbReference type="CDD" id="cd04939">
    <property type="entry name" value="PA2301"/>
    <property type="match status" value="1"/>
</dbReference>
<proteinExistence type="predicted"/>
<organism evidence="2 3">
    <name type="scientific">Umezawaea endophytica</name>
    <dbReference type="NCBI Taxonomy" id="1654476"/>
    <lineage>
        <taxon>Bacteria</taxon>
        <taxon>Bacillati</taxon>
        <taxon>Actinomycetota</taxon>
        <taxon>Actinomycetes</taxon>
        <taxon>Pseudonocardiales</taxon>
        <taxon>Pseudonocardiaceae</taxon>
        <taxon>Umezawaea</taxon>
    </lineage>
</organism>
<evidence type="ECO:0000259" key="1">
    <source>
        <dbReference type="Pfam" id="PF04073"/>
    </source>
</evidence>
<comment type="caution">
    <text evidence="2">The sequence shown here is derived from an EMBL/GenBank/DDBJ whole genome shotgun (WGS) entry which is preliminary data.</text>
</comment>
<dbReference type="AlphaFoldDB" id="A0A9X2VVP7"/>
<dbReference type="Proteomes" id="UP001141259">
    <property type="component" value="Unassembled WGS sequence"/>
</dbReference>
<dbReference type="InterPro" id="IPR036754">
    <property type="entry name" value="YbaK/aa-tRNA-synt-asso_dom_sf"/>
</dbReference>
<gene>
    <name evidence="2" type="ORF">NZH93_39910</name>
</gene>
<evidence type="ECO:0000313" key="2">
    <source>
        <dbReference type="EMBL" id="MCS7483052.1"/>
    </source>
</evidence>
<feature type="domain" description="YbaK/aminoacyl-tRNA synthetase-associated" evidence="1">
    <location>
        <begin position="46"/>
        <end position="169"/>
    </location>
</feature>
<evidence type="ECO:0000313" key="3">
    <source>
        <dbReference type="Proteomes" id="UP001141259"/>
    </source>
</evidence>
<dbReference type="InterPro" id="IPR007214">
    <property type="entry name" value="YbaK/aa-tRNA-synth-assoc-dom"/>
</dbReference>
<name>A0A9X2VVP7_9PSEU</name>
<dbReference type="RefSeq" id="WP_259628512.1">
    <property type="nucleotide sequence ID" value="NZ_JANYMP010000028.1"/>
</dbReference>
<protein>
    <submittedName>
        <fullName evidence="2">YbaK/EbsC family protein</fullName>
    </submittedName>
</protein>
<sequence>MWTIAGSLTLVPVLDRLDLVADPVATALRALDPSDAARCAVAEIDPELADTAEFCAHYGTPLSASANCVVVAGRRGDTTRYAACMVMATERADVNGVIRRRLDARRASFAPMDDAVSSTGMEYGGITPVGVPADWPVLLAPSVAAAPELVIGSGIRGSKLLVPGDVLVKLPGAEVLEGLSRPVGP</sequence>
<dbReference type="Gene3D" id="3.90.960.10">
    <property type="entry name" value="YbaK/aminoacyl-tRNA synthetase-associated domain"/>
    <property type="match status" value="1"/>
</dbReference>
<reference evidence="2" key="1">
    <citation type="submission" date="2022-08" db="EMBL/GenBank/DDBJ databases">
        <authorList>
            <person name="Tistechok S."/>
            <person name="Samborskyy M."/>
            <person name="Roman I."/>
        </authorList>
    </citation>
    <scope>NUCLEOTIDE SEQUENCE</scope>
    <source>
        <strain evidence="2">DSM 103496</strain>
    </source>
</reference>
<dbReference type="SUPFAM" id="SSF55826">
    <property type="entry name" value="YbaK/ProRS associated domain"/>
    <property type="match status" value="1"/>
</dbReference>
<keyword evidence="3" id="KW-1185">Reference proteome</keyword>
<dbReference type="GO" id="GO:0002161">
    <property type="term" value="F:aminoacyl-tRNA deacylase activity"/>
    <property type="evidence" value="ECO:0007669"/>
    <property type="project" value="InterPro"/>
</dbReference>
<dbReference type="Pfam" id="PF04073">
    <property type="entry name" value="tRNA_edit"/>
    <property type="match status" value="1"/>
</dbReference>
<accession>A0A9X2VVP7</accession>
<dbReference type="EMBL" id="JANYMP010000028">
    <property type="protein sequence ID" value="MCS7483052.1"/>
    <property type="molecule type" value="Genomic_DNA"/>
</dbReference>